<dbReference type="STRING" id="570156.AOG27_08130"/>
<dbReference type="Gene3D" id="3.90.550.10">
    <property type="entry name" value="Spore Coat Polysaccharide Biosynthesis Protein SpsA, Chain A"/>
    <property type="match status" value="1"/>
</dbReference>
<dbReference type="Proteomes" id="UP000050378">
    <property type="component" value="Unassembled WGS sequence"/>
</dbReference>
<dbReference type="CDD" id="cd00761">
    <property type="entry name" value="Glyco_tranf_GTA_type"/>
    <property type="match status" value="1"/>
</dbReference>
<dbReference type="EMBL" id="LJTC01000004">
    <property type="protein sequence ID" value="KPM84260.1"/>
    <property type="molecule type" value="Genomic_DNA"/>
</dbReference>
<dbReference type="AlphaFoldDB" id="A0A0P7EGP3"/>
<dbReference type="OrthoDB" id="9802649at2"/>
<dbReference type="PANTHER" id="PTHR43685:SF2">
    <property type="entry name" value="GLYCOSYLTRANSFERASE 2-LIKE DOMAIN-CONTAINING PROTEIN"/>
    <property type="match status" value="1"/>
</dbReference>
<feature type="domain" description="Glycosyltransferase 2-like" evidence="1">
    <location>
        <begin position="5"/>
        <end position="121"/>
    </location>
</feature>
<evidence type="ECO:0000313" key="3">
    <source>
        <dbReference type="Proteomes" id="UP000050378"/>
    </source>
</evidence>
<sequence length="287" mass="33000">MPLISVIIPFYSKIQGLLKNSVSSALSQSVHDIEVIVVDDCSPVSAVDELADIKDERLKVVKHSKNQHGGIARNTGVKEAEGKFIAFLDYDDVWYANKLQKQYELFISEDNEHNSKAVVYSKCKIIDGKREFTRPRRKIEHGERIGDYLFCAQEIIQTSGLFLTRELALLTPFDNLKRHQDYQFCLALEAAGAKFVLLDEIVYDFIQIPKQIDYNFALSWLESYKQLLSADAVKGFKYLVVIRAMISAKDYRKAMMFSYRNKLLLLFFKALIKRAARLTLKQLKVVK</sequence>
<dbReference type="PATRIC" id="fig|570156.3.peg.2682"/>
<dbReference type="PANTHER" id="PTHR43685">
    <property type="entry name" value="GLYCOSYLTRANSFERASE"/>
    <property type="match status" value="1"/>
</dbReference>
<protein>
    <recommendedName>
        <fullName evidence="1">Glycosyltransferase 2-like domain-containing protein</fullName>
    </recommendedName>
</protein>
<dbReference type="RefSeq" id="WP_054552515.1">
    <property type="nucleotide sequence ID" value="NZ_LJTC01000004.1"/>
</dbReference>
<dbReference type="InterPro" id="IPR001173">
    <property type="entry name" value="Glyco_trans_2-like"/>
</dbReference>
<accession>A0A0P7EGP3</accession>
<dbReference type="SUPFAM" id="SSF53448">
    <property type="entry name" value="Nucleotide-diphospho-sugar transferases"/>
    <property type="match status" value="1"/>
</dbReference>
<proteinExistence type="predicted"/>
<name>A0A0P7EGP3_9GAMM</name>
<gene>
    <name evidence="2" type="ORF">AOG27_08130</name>
</gene>
<organism evidence="2 3">
    <name type="scientific">Pseudoalteromonas lipolytica</name>
    <dbReference type="NCBI Taxonomy" id="570156"/>
    <lineage>
        <taxon>Bacteria</taxon>
        <taxon>Pseudomonadati</taxon>
        <taxon>Pseudomonadota</taxon>
        <taxon>Gammaproteobacteria</taxon>
        <taxon>Alteromonadales</taxon>
        <taxon>Pseudoalteromonadaceae</taxon>
        <taxon>Pseudoalteromonas</taxon>
    </lineage>
</organism>
<comment type="caution">
    <text evidence="2">The sequence shown here is derived from an EMBL/GenBank/DDBJ whole genome shotgun (WGS) entry which is preliminary data.</text>
</comment>
<evidence type="ECO:0000259" key="1">
    <source>
        <dbReference type="Pfam" id="PF00535"/>
    </source>
</evidence>
<dbReference type="Pfam" id="PF00535">
    <property type="entry name" value="Glycos_transf_2"/>
    <property type="match status" value="1"/>
</dbReference>
<dbReference type="InterPro" id="IPR050834">
    <property type="entry name" value="Glycosyltransf_2"/>
</dbReference>
<dbReference type="InterPro" id="IPR029044">
    <property type="entry name" value="Nucleotide-diphossugar_trans"/>
</dbReference>
<reference evidence="2 3" key="1">
    <citation type="submission" date="2015-09" db="EMBL/GenBank/DDBJ databases">
        <title>Draft Genome Sequence of Pseudoalteromonas lipolytica UCD-48B.</title>
        <authorList>
            <person name="Krusor M."/>
            <person name="Coil D.A."/>
            <person name="Lang J.M."/>
            <person name="Eisen J.A."/>
            <person name="Alexiev A."/>
        </authorList>
    </citation>
    <scope>NUCLEOTIDE SEQUENCE [LARGE SCALE GENOMIC DNA]</scope>
    <source>
        <strain evidence="2 3">UCD-48B</strain>
    </source>
</reference>
<evidence type="ECO:0000313" key="2">
    <source>
        <dbReference type="EMBL" id="KPM84260.1"/>
    </source>
</evidence>